<dbReference type="Proteomes" id="UP000823674">
    <property type="component" value="Chromosome A01"/>
</dbReference>
<evidence type="ECO:0000256" key="1">
    <source>
        <dbReference type="SAM" id="MobiDB-lite"/>
    </source>
</evidence>
<name>A0ABQ7NR73_BRACM</name>
<evidence type="ECO:0000313" key="3">
    <source>
        <dbReference type="Proteomes" id="UP000823674"/>
    </source>
</evidence>
<feature type="region of interest" description="Disordered" evidence="1">
    <location>
        <begin position="1"/>
        <end position="20"/>
    </location>
</feature>
<proteinExistence type="predicted"/>
<keyword evidence="3" id="KW-1185">Reference proteome</keyword>
<gene>
    <name evidence="2" type="primary">A01p011000.1_BraROA</name>
    <name evidence="2" type="ORF">IGI04_000934</name>
</gene>
<organism evidence="2 3">
    <name type="scientific">Brassica rapa subsp. trilocularis</name>
    <dbReference type="NCBI Taxonomy" id="1813537"/>
    <lineage>
        <taxon>Eukaryota</taxon>
        <taxon>Viridiplantae</taxon>
        <taxon>Streptophyta</taxon>
        <taxon>Embryophyta</taxon>
        <taxon>Tracheophyta</taxon>
        <taxon>Spermatophyta</taxon>
        <taxon>Magnoliopsida</taxon>
        <taxon>eudicotyledons</taxon>
        <taxon>Gunneridae</taxon>
        <taxon>Pentapetalae</taxon>
        <taxon>rosids</taxon>
        <taxon>malvids</taxon>
        <taxon>Brassicales</taxon>
        <taxon>Brassicaceae</taxon>
        <taxon>Brassiceae</taxon>
        <taxon>Brassica</taxon>
    </lineage>
</organism>
<dbReference type="EMBL" id="JADBGQ010000001">
    <property type="protein sequence ID" value="KAG5413367.1"/>
    <property type="molecule type" value="Genomic_DNA"/>
</dbReference>
<sequence length="93" mass="9600">MAKRTAPKNRPSTVRPSSSATKCLSDASWNAATGRCSLGWVSKDASSNSSLGFGSSHRMFSWLSLSGRSASGKGSDVSVHLIGTPKAGMLLGL</sequence>
<feature type="compositionally biased region" description="Polar residues" evidence="1">
    <location>
        <begin position="10"/>
        <end position="20"/>
    </location>
</feature>
<comment type="caution">
    <text evidence="2">The sequence shown here is derived from an EMBL/GenBank/DDBJ whole genome shotgun (WGS) entry which is preliminary data.</text>
</comment>
<accession>A0ABQ7NR73</accession>
<protein>
    <submittedName>
        <fullName evidence="2">Uncharacterized protein</fullName>
    </submittedName>
</protein>
<reference evidence="2 3" key="1">
    <citation type="submission" date="2021-03" db="EMBL/GenBank/DDBJ databases">
        <authorList>
            <person name="King G.J."/>
            <person name="Bancroft I."/>
            <person name="Baten A."/>
            <person name="Bloomfield J."/>
            <person name="Borpatragohain P."/>
            <person name="He Z."/>
            <person name="Irish N."/>
            <person name="Irwin J."/>
            <person name="Liu K."/>
            <person name="Mauleon R.P."/>
            <person name="Moore J."/>
            <person name="Morris R."/>
            <person name="Ostergaard L."/>
            <person name="Wang B."/>
            <person name="Wells R."/>
        </authorList>
    </citation>
    <scope>NUCLEOTIDE SEQUENCE [LARGE SCALE GENOMIC DNA]</scope>
    <source>
        <strain evidence="2">R-o-18</strain>
        <tissue evidence="2">Leaf</tissue>
    </source>
</reference>
<evidence type="ECO:0000313" key="2">
    <source>
        <dbReference type="EMBL" id="KAG5413367.1"/>
    </source>
</evidence>